<evidence type="ECO:0000259" key="5">
    <source>
        <dbReference type="Pfam" id="PF07707"/>
    </source>
</evidence>
<dbReference type="Gene3D" id="1.25.40.420">
    <property type="match status" value="1"/>
</dbReference>
<dbReference type="GO" id="GO:0010114">
    <property type="term" value="P:response to red light"/>
    <property type="evidence" value="ECO:0000318"/>
    <property type="project" value="GO_Central"/>
</dbReference>
<dbReference type="Gramene" id="KQK12308">
    <property type="protein sequence ID" value="KQK12308"/>
    <property type="gene ID" value="BRADI_1g02850v3"/>
</dbReference>
<dbReference type="InterPro" id="IPR011705">
    <property type="entry name" value="BACK"/>
</dbReference>
<feature type="domain" description="BACK" evidence="5">
    <location>
        <begin position="132"/>
        <end position="226"/>
    </location>
</feature>
<dbReference type="OrthoDB" id="45365at2759"/>
<evidence type="ECO:0000256" key="3">
    <source>
        <dbReference type="ARBA" id="ARBA00022786"/>
    </source>
</evidence>
<reference evidence="6 7" key="1">
    <citation type="journal article" date="2010" name="Nature">
        <title>Genome sequencing and analysis of the model grass Brachypodium distachyon.</title>
        <authorList>
            <consortium name="International Brachypodium Initiative"/>
        </authorList>
    </citation>
    <scope>NUCLEOTIDE SEQUENCE [LARGE SCALE GENOMIC DNA]</scope>
    <source>
        <strain evidence="6">Bd21</strain>
        <strain evidence="7">cv. Bd21</strain>
    </source>
</reference>
<organism evidence="6">
    <name type="scientific">Brachypodium distachyon</name>
    <name type="common">Purple false brome</name>
    <name type="synonym">Trachynia distachya</name>
    <dbReference type="NCBI Taxonomy" id="15368"/>
    <lineage>
        <taxon>Eukaryota</taxon>
        <taxon>Viridiplantae</taxon>
        <taxon>Streptophyta</taxon>
        <taxon>Embryophyta</taxon>
        <taxon>Tracheophyta</taxon>
        <taxon>Spermatophyta</taxon>
        <taxon>Magnoliopsida</taxon>
        <taxon>Liliopsida</taxon>
        <taxon>Poales</taxon>
        <taxon>Poaceae</taxon>
        <taxon>BOP clade</taxon>
        <taxon>Pooideae</taxon>
        <taxon>Stipodae</taxon>
        <taxon>Brachypodieae</taxon>
        <taxon>Brachypodium</taxon>
    </lineage>
</organism>
<protein>
    <recommendedName>
        <fullName evidence="5">BACK domain-containing protein</fullName>
    </recommendedName>
</protein>
<dbReference type="Pfam" id="PF07707">
    <property type="entry name" value="BACK"/>
    <property type="match status" value="1"/>
</dbReference>
<reference evidence="6" key="2">
    <citation type="submission" date="2017-06" db="EMBL/GenBank/DDBJ databases">
        <title>WGS assembly of Brachypodium distachyon.</title>
        <authorList>
            <consortium name="The International Brachypodium Initiative"/>
            <person name="Lucas S."/>
            <person name="Harmon-Smith M."/>
            <person name="Lail K."/>
            <person name="Tice H."/>
            <person name="Grimwood J."/>
            <person name="Bruce D."/>
            <person name="Barry K."/>
            <person name="Shu S."/>
            <person name="Lindquist E."/>
            <person name="Wang M."/>
            <person name="Pitluck S."/>
            <person name="Vogel J.P."/>
            <person name="Garvin D.F."/>
            <person name="Mockler T.C."/>
            <person name="Schmutz J."/>
            <person name="Rokhsar D."/>
            <person name="Bevan M.W."/>
        </authorList>
    </citation>
    <scope>NUCLEOTIDE SEQUENCE</scope>
    <source>
        <strain evidence="6">Bd21</strain>
    </source>
</reference>
<dbReference type="RefSeq" id="XP_024312746.1">
    <property type="nucleotide sequence ID" value="XM_024456978.1"/>
</dbReference>
<dbReference type="PANTHER" id="PTHR46336">
    <property type="entry name" value="OS02G0260700 PROTEIN"/>
    <property type="match status" value="1"/>
</dbReference>
<evidence type="ECO:0000313" key="6">
    <source>
        <dbReference type="EMBL" id="KQK12308.1"/>
    </source>
</evidence>
<evidence type="ECO:0000256" key="2">
    <source>
        <dbReference type="ARBA" id="ARBA00004906"/>
    </source>
</evidence>
<evidence type="ECO:0000256" key="1">
    <source>
        <dbReference type="ARBA" id="ARBA00002668"/>
    </source>
</evidence>
<feature type="region of interest" description="Disordered" evidence="4">
    <location>
        <begin position="52"/>
        <end position="73"/>
    </location>
</feature>
<evidence type="ECO:0000256" key="4">
    <source>
        <dbReference type="SAM" id="MobiDB-lite"/>
    </source>
</evidence>
<evidence type="ECO:0000313" key="8">
    <source>
        <dbReference type="Proteomes" id="UP000008810"/>
    </source>
</evidence>
<comment type="function">
    <text evidence="1">May act as a substrate-specific adapter of an E3 ubiquitin-protein ligase complex (CUL3-RBX1-BTB) which mediates the ubiquitination and subsequent proteasomal degradation of target proteins.</text>
</comment>
<evidence type="ECO:0000313" key="7">
    <source>
        <dbReference type="EnsemblPlants" id="KQK12308"/>
    </source>
</evidence>
<dbReference type="EnsemblPlants" id="KQK12308">
    <property type="protein sequence ID" value="KQK12308"/>
    <property type="gene ID" value="BRADI_1g02850v3"/>
</dbReference>
<keyword evidence="3" id="KW-0833">Ubl conjugation pathway</keyword>
<dbReference type="InterPro" id="IPR045890">
    <property type="entry name" value="POB1-like"/>
</dbReference>
<dbReference type="Proteomes" id="UP000008810">
    <property type="component" value="Chromosome 1"/>
</dbReference>
<reference evidence="7" key="3">
    <citation type="submission" date="2018-08" db="UniProtKB">
        <authorList>
            <consortium name="EnsemblPlants"/>
        </authorList>
    </citation>
    <scope>IDENTIFICATION</scope>
    <source>
        <strain evidence="7">cv. Bd21</strain>
    </source>
</reference>
<comment type="pathway">
    <text evidence="2">Protein modification; protein ubiquitination.</text>
</comment>
<dbReference type="GO" id="GO:0005634">
    <property type="term" value="C:nucleus"/>
    <property type="evidence" value="ECO:0000318"/>
    <property type="project" value="GO_Central"/>
</dbReference>
<name>A0A0Q3JJA3_BRADI</name>
<proteinExistence type="predicted"/>
<dbReference type="STRING" id="15368.A0A0Q3JJA3"/>
<keyword evidence="8" id="KW-1185">Reference proteome</keyword>
<dbReference type="GeneID" id="100825764"/>
<sequence>MATGGGSSVAGAGVAAEAEMKLECFDFAFNSERFSDRLLRIEVLAGDDGTEGSLPARARHRKEGDKRQRIDSPTTMVGTPVLRVKTLHINSAILAARSAFFLKCRQLLTSLMTTKSALLCLDHRCSISVTPEVQHVTSAAKQFLAKKYRDFEKSEIKVKEFPLAGIKAIFSSSDLRVSFEDNIYFFLRKWAFTRYRKSDERRKILSSRLLPLVRFSHMTGSALQKILTCTVTNTDHDLATKFVSEVLLHKGYPAQLQGSQAADATQSELTFTNL</sequence>
<dbReference type="AlphaFoldDB" id="A0A0Q3JJA3"/>
<accession>A0A0Q3JJA3</accession>
<dbReference type="EMBL" id="CM000880">
    <property type="protein sequence ID" value="KQK12308.1"/>
    <property type="molecule type" value="Genomic_DNA"/>
</dbReference>
<gene>
    <name evidence="7" type="primary">LOC100825764</name>
    <name evidence="6" type="ORF">BRADI_1g02850v3</name>
</gene>
<dbReference type="PANTHER" id="PTHR46336:SF21">
    <property type="entry name" value="OS02G0260700 PROTEIN"/>
    <property type="match status" value="1"/>
</dbReference>
<dbReference type="FunFam" id="1.25.40.420:FF:000008">
    <property type="entry name" value="BTB/POZ domain-containing protein POB1"/>
    <property type="match status" value="1"/>
</dbReference>